<evidence type="ECO:0000256" key="2">
    <source>
        <dbReference type="ARBA" id="ARBA00005417"/>
    </source>
</evidence>
<dbReference type="PANTHER" id="PTHR43394:SF1">
    <property type="entry name" value="ATP-BINDING CASSETTE SUB-FAMILY B MEMBER 10, MITOCHONDRIAL"/>
    <property type="match status" value="1"/>
</dbReference>
<dbReference type="SMART" id="SM00382">
    <property type="entry name" value="AAA"/>
    <property type="match status" value="1"/>
</dbReference>
<dbReference type="EMBL" id="CP031376">
    <property type="protein sequence ID" value="AXK51004.1"/>
    <property type="molecule type" value="Genomic_DNA"/>
</dbReference>
<dbReference type="InterPro" id="IPR036640">
    <property type="entry name" value="ABC1_TM_sf"/>
</dbReference>
<dbReference type="GO" id="GO:0015421">
    <property type="term" value="F:ABC-type oligopeptide transporter activity"/>
    <property type="evidence" value="ECO:0007669"/>
    <property type="project" value="TreeGrafter"/>
</dbReference>
<dbReference type="PANTHER" id="PTHR43394">
    <property type="entry name" value="ATP-DEPENDENT PERMEASE MDL1, MITOCHONDRIAL"/>
    <property type="match status" value="1"/>
</dbReference>
<feature type="domain" description="ABC transporter" evidence="9">
    <location>
        <begin position="387"/>
        <end position="624"/>
    </location>
</feature>
<evidence type="ECO:0000256" key="5">
    <source>
        <dbReference type="ARBA" id="ARBA00022840"/>
    </source>
</evidence>
<dbReference type="InterPro" id="IPR017871">
    <property type="entry name" value="ABC_transporter-like_CS"/>
</dbReference>
<evidence type="ECO:0000259" key="10">
    <source>
        <dbReference type="PROSITE" id="PS50929"/>
    </source>
</evidence>
<protein>
    <submittedName>
        <fullName evidence="11">ABC transporter ATP-binding protein</fullName>
    </submittedName>
</protein>
<dbReference type="InterPro" id="IPR003593">
    <property type="entry name" value="AAA+_ATPase"/>
</dbReference>
<feature type="transmembrane region" description="Helical" evidence="8">
    <location>
        <begin position="208"/>
        <end position="227"/>
    </location>
</feature>
<dbReference type="Gene3D" id="3.40.50.300">
    <property type="entry name" value="P-loop containing nucleotide triphosphate hydrolases"/>
    <property type="match status" value="1"/>
</dbReference>
<dbReference type="CDD" id="cd07346">
    <property type="entry name" value="ABC_6TM_exporters"/>
    <property type="match status" value="1"/>
</dbReference>
<dbReference type="PROSITE" id="PS50893">
    <property type="entry name" value="ABC_TRANSPORTER_2"/>
    <property type="match status" value="1"/>
</dbReference>
<comment type="similarity">
    <text evidence="2">Belongs to the ABC transporter superfamily.</text>
</comment>
<keyword evidence="12" id="KW-1185">Reference proteome</keyword>
<dbReference type="FunFam" id="3.40.50.300:FF:000218">
    <property type="entry name" value="Multidrug ABC transporter ATP-binding protein"/>
    <property type="match status" value="1"/>
</dbReference>
<dbReference type="KEGG" id="salx:SALLE_v1c03300"/>
<dbReference type="Pfam" id="PF00005">
    <property type="entry name" value="ABC_tran"/>
    <property type="match status" value="1"/>
</dbReference>
<feature type="domain" description="ABC transmembrane type-1" evidence="10">
    <location>
        <begin position="55"/>
        <end position="353"/>
    </location>
</feature>
<sequence length="626" mass="69926">MIKEKKSFTDVSKYIETAEEQKQPSLALMKSINNRRIGFFKLVTIYYGRYFWESLTIILALIISSVAIVSMTFIISKLVAQVMFEFGTNSENATNLVATGLRWYWWLVIAFSTLIIATIATWIREKIGGMLGRKIEMDVRNAVLSNLINMNIGYYSDKKIGEIMTKLINDTQILGDEAQLTPANLISIPIIFLGSAFSLIIVDWPTALIALFCTLIFMLLVIFTFNAQSIETEKVRKKVTEVNGDSTDRIGAIALIKASGTERYEQKRMKMINEDYYRSNRKLNSVQASTITIIIMSALSLTLIAIASAILIYKDREGGGDIIIRILPSLITGINTLAWPIYTLTGLIPGMARATASTRRVIELIKVDSTLDPNEFAPIVESIEGDIHLKDVVFEYPEKPGVTILPKTNITFKKGKSYAFVGETGSGKSTISKLLLRFYDPTSGSVLINNTDLKKMNLSSYLSHVGYVEQEPKILYGDVMYNVRYGNFQATDEEVIEACKKANLHHLVETWTNGYQTVLGERGFIMSGGQKQRLVIARIILKDPQILILDEATSALDNIVEKEIQKELEKIMVGKTTISIAHRLSTIKNADEIFVLGSGEGIVQRGTYEELISKPGHFKKLHSAGS</sequence>
<keyword evidence="4" id="KW-0547">Nucleotide-binding</keyword>
<evidence type="ECO:0000256" key="1">
    <source>
        <dbReference type="ARBA" id="ARBA00004651"/>
    </source>
</evidence>
<dbReference type="SUPFAM" id="SSF90123">
    <property type="entry name" value="ABC transporter transmembrane region"/>
    <property type="match status" value="1"/>
</dbReference>
<evidence type="ECO:0000256" key="3">
    <source>
        <dbReference type="ARBA" id="ARBA00022692"/>
    </source>
</evidence>
<dbReference type="InterPro" id="IPR039421">
    <property type="entry name" value="Type_1_exporter"/>
</dbReference>
<organism evidence="11 12">
    <name type="scientific">Spiroplasma alleghenense</name>
    <dbReference type="NCBI Taxonomy" id="216931"/>
    <lineage>
        <taxon>Bacteria</taxon>
        <taxon>Bacillati</taxon>
        <taxon>Mycoplasmatota</taxon>
        <taxon>Mollicutes</taxon>
        <taxon>Entomoplasmatales</taxon>
        <taxon>Spiroplasmataceae</taxon>
        <taxon>Spiroplasma</taxon>
    </lineage>
</organism>
<dbReference type="SUPFAM" id="SSF52540">
    <property type="entry name" value="P-loop containing nucleoside triphosphate hydrolases"/>
    <property type="match status" value="1"/>
</dbReference>
<feature type="transmembrane region" description="Helical" evidence="8">
    <location>
        <begin position="183"/>
        <end position="202"/>
    </location>
</feature>
<feature type="transmembrane region" description="Helical" evidence="8">
    <location>
        <begin position="288"/>
        <end position="310"/>
    </location>
</feature>
<dbReference type="PROSITE" id="PS50929">
    <property type="entry name" value="ABC_TM1F"/>
    <property type="match status" value="1"/>
</dbReference>
<evidence type="ECO:0000259" key="9">
    <source>
        <dbReference type="PROSITE" id="PS50893"/>
    </source>
</evidence>
<evidence type="ECO:0000313" key="11">
    <source>
        <dbReference type="EMBL" id="AXK51004.1"/>
    </source>
</evidence>
<reference evidence="11 12" key="1">
    <citation type="submission" date="2018-07" db="EMBL/GenBank/DDBJ databases">
        <title>Complete genome sequence of Spiroplasma alleghenense PLHS-1 (ATCC 51752).</title>
        <authorList>
            <person name="Chou L."/>
            <person name="Lee T.-Y."/>
            <person name="Tsai Y.-M."/>
            <person name="Kuo C.-H."/>
        </authorList>
    </citation>
    <scope>NUCLEOTIDE SEQUENCE [LARGE SCALE GENOMIC DNA]</scope>
    <source>
        <strain evidence="11 12">PLHS-1</strain>
    </source>
</reference>
<keyword evidence="7 8" id="KW-0472">Membrane</keyword>
<evidence type="ECO:0000256" key="4">
    <source>
        <dbReference type="ARBA" id="ARBA00022741"/>
    </source>
</evidence>
<feature type="transmembrane region" description="Helical" evidence="8">
    <location>
        <begin position="57"/>
        <end position="83"/>
    </location>
</feature>
<dbReference type="InterPro" id="IPR027417">
    <property type="entry name" value="P-loop_NTPase"/>
</dbReference>
<comment type="subcellular location">
    <subcellularLocation>
        <location evidence="1">Cell membrane</location>
        <topology evidence="1">Multi-pass membrane protein</topology>
    </subcellularLocation>
</comment>
<dbReference type="GO" id="GO:0005524">
    <property type="term" value="F:ATP binding"/>
    <property type="evidence" value="ECO:0007669"/>
    <property type="project" value="UniProtKB-KW"/>
</dbReference>
<evidence type="ECO:0000256" key="8">
    <source>
        <dbReference type="SAM" id="Phobius"/>
    </source>
</evidence>
<keyword evidence="6 8" id="KW-1133">Transmembrane helix</keyword>
<evidence type="ECO:0000256" key="7">
    <source>
        <dbReference type="ARBA" id="ARBA00023136"/>
    </source>
</evidence>
<dbReference type="PROSITE" id="PS00211">
    <property type="entry name" value="ABC_TRANSPORTER_1"/>
    <property type="match status" value="1"/>
</dbReference>
<dbReference type="Pfam" id="PF00664">
    <property type="entry name" value="ABC_membrane"/>
    <property type="match status" value="1"/>
</dbReference>
<feature type="transmembrane region" description="Helical" evidence="8">
    <location>
        <begin position="322"/>
        <end position="344"/>
    </location>
</feature>
<dbReference type="AlphaFoldDB" id="A0A345Z325"/>
<keyword evidence="3 8" id="KW-0812">Transmembrane</keyword>
<dbReference type="GO" id="GO:0005886">
    <property type="term" value="C:plasma membrane"/>
    <property type="evidence" value="ECO:0007669"/>
    <property type="project" value="UniProtKB-SubCell"/>
</dbReference>
<name>A0A345Z325_9MOLU</name>
<feature type="transmembrane region" description="Helical" evidence="8">
    <location>
        <begin position="103"/>
        <end position="123"/>
    </location>
</feature>
<dbReference type="OrthoDB" id="9763744at2"/>
<dbReference type="Proteomes" id="UP000254792">
    <property type="component" value="Chromosome"/>
</dbReference>
<proteinExistence type="inferred from homology"/>
<accession>A0A345Z325</accession>
<keyword evidence="5 11" id="KW-0067">ATP-binding</keyword>
<dbReference type="GO" id="GO:0016887">
    <property type="term" value="F:ATP hydrolysis activity"/>
    <property type="evidence" value="ECO:0007669"/>
    <property type="project" value="InterPro"/>
</dbReference>
<dbReference type="Gene3D" id="1.20.1560.10">
    <property type="entry name" value="ABC transporter type 1, transmembrane domain"/>
    <property type="match status" value="1"/>
</dbReference>
<dbReference type="RefSeq" id="WP_115557921.1">
    <property type="nucleotide sequence ID" value="NZ_CP031376.1"/>
</dbReference>
<gene>
    <name evidence="11" type="ORF">SALLE_v1c03300</name>
</gene>
<evidence type="ECO:0000256" key="6">
    <source>
        <dbReference type="ARBA" id="ARBA00022989"/>
    </source>
</evidence>
<dbReference type="InterPro" id="IPR003439">
    <property type="entry name" value="ABC_transporter-like_ATP-bd"/>
</dbReference>
<dbReference type="InterPro" id="IPR011527">
    <property type="entry name" value="ABC1_TM_dom"/>
</dbReference>
<evidence type="ECO:0000313" key="12">
    <source>
        <dbReference type="Proteomes" id="UP000254792"/>
    </source>
</evidence>